<evidence type="ECO:0000256" key="1">
    <source>
        <dbReference type="ARBA" id="ARBA00007867"/>
    </source>
</evidence>
<dbReference type="GO" id="GO:0032259">
    <property type="term" value="P:methylation"/>
    <property type="evidence" value="ECO:0007669"/>
    <property type="project" value="UniProtKB-KW"/>
</dbReference>
<proteinExistence type="inferred from homology"/>
<evidence type="ECO:0000313" key="6">
    <source>
        <dbReference type="EMBL" id="OEU17235.1"/>
    </source>
</evidence>
<dbReference type="Gene3D" id="3.40.50.150">
    <property type="entry name" value="Vaccinia Virus protein VP39"/>
    <property type="match status" value="1"/>
</dbReference>
<keyword evidence="2 4" id="KW-0808">Transferase</keyword>
<evidence type="ECO:0000313" key="7">
    <source>
        <dbReference type="Proteomes" id="UP000095751"/>
    </source>
</evidence>
<sequence>MDLEDTVQICSSYRPHYHEFSSHFAARFVDDIKRVVFVGGGDSMMLHEVLKYPSLEKVIGLELDQTVVRKSFKYFRTQAHFDDDRVEWWFGDATKSLLLLPEDYWGSFDLVIIDLSETVMAFSVTEKLDVFAALALLLNQDGVMVKNEHYMETMSEAFDYTLQKKEDGNTTQTKSAGLLHILDAEDVAITLDKESIEKIILSAAKEEGFTPISADDDKKYATVQYIADRSDDIKSSLFTVVFKEGYVSVRYWPKSKYCAVDVGVWGSYQKGDELRKRI</sequence>
<dbReference type="KEGG" id="fcy:FRACYDRAFT_184978"/>
<dbReference type="PANTHER" id="PTHR43317">
    <property type="entry name" value="THERMOSPERMINE SYNTHASE ACAULIS5"/>
    <property type="match status" value="1"/>
</dbReference>
<reference evidence="6 7" key="1">
    <citation type="submission" date="2016-09" db="EMBL/GenBank/DDBJ databases">
        <title>Extensive genetic diversity and differential bi-allelic expression allows diatom success in the polar Southern Ocean.</title>
        <authorList>
            <consortium name="DOE Joint Genome Institute"/>
            <person name="Mock T."/>
            <person name="Otillar R.P."/>
            <person name="Strauss J."/>
            <person name="Dupont C."/>
            <person name="Frickenhaus S."/>
            <person name="Maumus F."/>
            <person name="Mcmullan M."/>
            <person name="Sanges R."/>
            <person name="Schmutz J."/>
            <person name="Toseland A."/>
            <person name="Valas R."/>
            <person name="Veluchamy A."/>
            <person name="Ward B.J."/>
            <person name="Allen A."/>
            <person name="Barry K."/>
            <person name="Falciatore A."/>
            <person name="Ferrante M."/>
            <person name="Fortunato A.E."/>
            <person name="Gloeckner G."/>
            <person name="Gruber A."/>
            <person name="Hipkin R."/>
            <person name="Janech M."/>
            <person name="Kroth P."/>
            <person name="Leese F."/>
            <person name="Lindquist E."/>
            <person name="Lyon B.R."/>
            <person name="Martin J."/>
            <person name="Mayer C."/>
            <person name="Parker M."/>
            <person name="Quesneville H."/>
            <person name="Raymond J."/>
            <person name="Uhlig C."/>
            <person name="Valentin K.U."/>
            <person name="Worden A.Z."/>
            <person name="Armbrust E.V."/>
            <person name="Bowler C."/>
            <person name="Green B."/>
            <person name="Moulton V."/>
            <person name="Van Oosterhout C."/>
            <person name="Grigoriev I."/>
        </authorList>
    </citation>
    <scope>NUCLEOTIDE SEQUENCE [LARGE SCALE GENOMIC DNA]</scope>
    <source>
        <strain evidence="6 7">CCMP1102</strain>
    </source>
</reference>
<dbReference type="InParanoid" id="A0A1E7FGS8"/>
<dbReference type="GO" id="GO:0008168">
    <property type="term" value="F:methyltransferase activity"/>
    <property type="evidence" value="ECO:0007669"/>
    <property type="project" value="UniProtKB-KW"/>
</dbReference>
<dbReference type="Proteomes" id="UP000095751">
    <property type="component" value="Unassembled WGS sequence"/>
</dbReference>
<dbReference type="GO" id="GO:0006596">
    <property type="term" value="P:polyamine biosynthetic process"/>
    <property type="evidence" value="ECO:0007669"/>
    <property type="project" value="UniProtKB-UniRule"/>
</dbReference>
<evidence type="ECO:0000256" key="3">
    <source>
        <dbReference type="ARBA" id="ARBA00023115"/>
    </source>
</evidence>
<feature type="non-terminal residue" evidence="6">
    <location>
        <position position="278"/>
    </location>
</feature>
<dbReference type="InterPro" id="IPR030374">
    <property type="entry name" value="PABS"/>
</dbReference>
<keyword evidence="7" id="KW-1185">Reference proteome</keyword>
<feature type="active site" description="Proton acceptor" evidence="4">
    <location>
        <position position="114"/>
    </location>
</feature>
<gene>
    <name evidence="6" type="ORF">FRACYDRAFT_184978</name>
</gene>
<dbReference type="PROSITE" id="PS51006">
    <property type="entry name" value="PABS_2"/>
    <property type="match status" value="1"/>
</dbReference>
<protein>
    <submittedName>
        <fullName evidence="6">S-adenosyl-L-methionine-dependent methyltransferase</fullName>
    </submittedName>
</protein>
<dbReference type="AlphaFoldDB" id="A0A1E7FGS8"/>
<keyword evidence="3 4" id="KW-0620">Polyamine biosynthesis</keyword>
<dbReference type="OrthoDB" id="39740at2759"/>
<evidence type="ECO:0000259" key="5">
    <source>
        <dbReference type="PROSITE" id="PS51006"/>
    </source>
</evidence>
<evidence type="ECO:0000256" key="4">
    <source>
        <dbReference type="PROSITE-ProRule" id="PRU00354"/>
    </source>
</evidence>
<evidence type="ECO:0000256" key="2">
    <source>
        <dbReference type="ARBA" id="ARBA00022679"/>
    </source>
</evidence>
<keyword evidence="6" id="KW-0489">Methyltransferase</keyword>
<dbReference type="PANTHER" id="PTHR43317:SF1">
    <property type="entry name" value="THERMOSPERMINE SYNTHASE ACAULIS5"/>
    <property type="match status" value="1"/>
</dbReference>
<dbReference type="InterPro" id="IPR029063">
    <property type="entry name" value="SAM-dependent_MTases_sf"/>
</dbReference>
<comment type="similarity">
    <text evidence="1">Belongs to the spermidine/spermine synthase family.</text>
</comment>
<dbReference type="Pfam" id="PF01564">
    <property type="entry name" value="Spermine_synth"/>
    <property type="match status" value="1"/>
</dbReference>
<organism evidence="6 7">
    <name type="scientific">Fragilariopsis cylindrus CCMP1102</name>
    <dbReference type="NCBI Taxonomy" id="635003"/>
    <lineage>
        <taxon>Eukaryota</taxon>
        <taxon>Sar</taxon>
        <taxon>Stramenopiles</taxon>
        <taxon>Ochrophyta</taxon>
        <taxon>Bacillariophyta</taxon>
        <taxon>Bacillariophyceae</taxon>
        <taxon>Bacillariophycidae</taxon>
        <taxon>Bacillariales</taxon>
        <taxon>Bacillariaceae</taxon>
        <taxon>Fragilariopsis</taxon>
    </lineage>
</organism>
<accession>A0A1E7FGS8</accession>
<name>A0A1E7FGS8_9STRA</name>
<dbReference type="GO" id="GO:0010487">
    <property type="term" value="F:thermospermine synthase activity"/>
    <property type="evidence" value="ECO:0007669"/>
    <property type="project" value="TreeGrafter"/>
</dbReference>
<dbReference type="EMBL" id="KV784357">
    <property type="protein sequence ID" value="OEU17235.1"/>
    <property type="molecule type" value="Genomic_DNA"/>
</dbReference>
<dbReference type="SUPFAM" id="SSF53335">
    <property type="entry name" value="S-adenosyl-L-methionine-dependent methyltransferases"/>
    <property type="match status" value="1"/>
</dbReference>
<feature type="domain" description="PABS" evidence="5">
    <location>
        <begin position="1"/>
        <end position="193"/>
    </location>
</feature>